<protein>
    <recommendedName>
        <fullName evidence="3">TonB-dependent receptor</fullName>
    </recommendedName>
</protein>
<sequence>MIRLKIGEEIFTLQKTIKSLKYKLDVGFNSSKYIQELNGNLQTNKNNSYDYEVGVETLFDNFPTIEVGVKRNIGKFTASTSTSKFITTEPFITIDYDFLKGFIFNFDYSKSNYQNKTLGQKNVYEIANATLSYKQENSAWSYKIKAQNLLNAQFKQSNGFSDYLISDTKTFILPRIIMFSVGYNL</sequence>
<keyword evidence="2" id="KW-1185">Reference proteome</keyword>
<dbReference type="Proteomes" id="UP001151478">
    <property type="component" value="Unassembled WGS sequence"/>
</dbReference>
<reference evidence="1" key="1">
    <citation type="submission" date="2023-02" db="EMBL/GenBank/DDBJ databases">
        <title>Polaribacter ponticola sp. nov., isolated from seawater.</title>
        <authorList>
            <person name="Baek J.H."/>
            <person name="Kim J.M."/>
            <person name="Choi D.G."/>
            <person name="Jeon C.O."/>
        </authorList>
    </citation>
    <scope>NUCLEOTIDE SEQUENCE</scope>
    <source>
        <strain evidence="1">MSW5</strain>
    </source>
</reference>
<name>A0ABT5SBZ1_9FLAO</name>
<organism evidence="1 2">
    <name type="scientific">Polaribacter ponticola</name>
    <dbReference type="NCBI Taxonomy" id="2978475"/>
    <lineage>
        <taxon>Bacteria</taxon>
        <taxon>Pseudomonadati</taxon>
        <taxon>Bacteroidota</taxon>
        <taxon>Flavobacteriia</taxon>
        <taxon>Flavobacteriales</taxon>
        <taxon>Flavobacteriaceae</taxon>
    </lineage>
</organism>
<evidence type="ECO:0000313" key="1">
    <source>
        <dbReference type="EMBL" id="MDD7915641.1"/>
    </source>
</evidence>
<dbReference type="EMBL" id="JAOSLC020000003">
    <property type="protein sequence ID" value="MDD7915641.1"/>
    <property type="molecule type" value="Genomic_DNA"/>
</dbReference>
<comment type="caution">
    <text evidence="1">The sequence shown here is derived from an EMBL/GenBank/DDBJ whole genome shotgun (WGS) entry which is preliminary data.</text>
</comment>
<dbReference type="RefSeq" id="WP_265726892.1">
    <property type="nucleotide sequence ID" value="NZ_JAOSLC020000003.1"/>
</dbReference>
<evidence type="ECO:0000313" key="2">
    <source>
        <dbReference type="Proteomes" id="UP001151478"/>
    </source>
</evidence>
<proteinExistence type="predicted"/>
<gene>
    <name evidence="1" type="ORF">N5A56_014955</name>
</gene>
<evidence type="ECO:0008006" key="3">
    <source>
        <dbReference type="Google" id="ProtNLM"/>
    </source>
</evidence>
<accession>A0ABT5SBZ1</accession>